<gene>
    <name evidence="2" type="ORF">SAMN05443292_1078</name>
</gene>
<protein>
    <recommendedName>
        <fullName evidence="1">Serine aminopeptidase S33 domain-containing protein</fullName>
    </recommendedName>
</protein>
<dbReference type="Pfam" id="PF12146">
    <property type="entry name" value="Hydrolase_4"/>
    <property type="match status" value="1"/>
</dbReference>
<dbReference type="Gene3D" id="1.10.10.800">
    <property type="match status" value="1"/>
</dbReference>
<dbReference type="InterPro" id="IPR051411">
    <property type="entry name" value="Polyketide_trans_af380"/>
</dbReference>
<dbReference type="Proteomes" id="UP000198931">
    <property type="component" value="Unassembled WGS sequence"/>
</dbReference>
<name>A0A1I3F105_9FLAO</name>
<proteinExistence type="predicted"/>
<keyword evidence="3" id="KW-1185">Reference proteome</keyword>
<dbReference type="OrthoDB" id="9805123at2"/>
<dbReference type="PANTHER" id="PTHR47751">
    <property type="entry name" value="SUPERFAMILY HYDROLASE, PUTATIVE (AFU_ORTHOLOGUE AFUA_2G16580)-RELATED"/>
    <property type="match status" value="1"/>
</dbReference>
<dbReference type="SUPFAM" id="SSF53474">
    <property type="entry name" value="alpha/beta-Hydrolases"/>
    <property type="match status" value="1"/>
</dbReference>
<dbReference type="STRING" id="1125876.SAMN05443292_1078"/>
<dbReference type="InterPro" id="IPR022742">
    <property type="entry name" value="Hydrolase_4"/>
</dbReference>
<dbReference type="EMBL" id="FOQT01000002">
    <property type="protein sequence ID" value="SFI04843.1"/>
    <property type="molecule type" value="Genomic_DNA"/>
</dbReference>
<reference evidence="2 3" key="1">
    <citation type="submission" date="2016-10" db="EMBL/GenBank/DDBJ databases">
        <authorList>
            <person name="de Groot N.N."/>
        </authorList>
    </citation>
    <scope>NUCLEOTIDE SEQUENCE [LARGE SCALE GENOMIC DNA]</scope>
    <source>
        <strain evidence="2 3">DSM 26000</strain>
    </source>
</reference>
<dbReference type="RefSeq" id="WP_090079133.1">
    <property type="nucleotide sequence ID" value="NZ_FOQT01000002.1"/>
</dbReference>
<organism evidence="2 3">
    <name type="scientific">Halpernia frigidisoli</name>
    <dbReference type="NCBI Taxonomy" id="1125876"/>
    <lineage>
        <taxon>Bacteria</taxon>
        <taxon>Pseudomonadati</taxon>
        <taxon>Bacteroidota</taxon>
        <taxon>Flavobacteriia</taxon>
        <taxon>Flavobacteriales</taxon>
        <taxon>Weeksellaceae</taxon>
        <taxon>Chryseobacterium group</taxon>
        <taxon>Halpernia</taxon>
    </lineage>
</organism>
<dbReference type="AlphaFoldDB" id="A0A1I3F105"/>
<dbReference type="InterPro" id="IPR029058">
    <property type="entry name" value="AB_hydrolase_fold"/>
</dbReference>
<evidence type="ECO:0000313" key="2">
    <source>
        <dbReference type="EMBL" id="SFI04843.1"/>
    </source>
</evidence>
<dbReference type="PROSITE" id="PS51257">
    <property type="entry name" value="PROKAR_LIPOPROTEIN"/>
    <property type="match status" value="1"/>
</dbReference>
<dbReference type="PANTHER" id="PTHR47751:SF1">
    <property type="entry name" value="SUPERFAMILY HYDROLASE, PUTATIVE (AFU_ORTHOLOGUE AFUA_2G16580)-RELATED"/>
    <property type="match status" value="1"/>
</dbReference>
<evidence type="ECO:0000259" key="1">
    <source>
        <dbReference type="Pfam" id="PF12146"/>
    </source>
</evidence>
<dbReference type="Gene3D" id="3.40.50.1820">
    <property type="entry name" value="alpha/beta hydrolase"/>
    <property type="match status" value="1"/>
</dbReference>
<accession>A0A1I3F105</accession>
<feature type="domain" description="Serine aminopeptidase S33" evidence="1">
    <location>
        <begin position="77"/>
        <end position="176"/>
    </location>
</feature>
<evidence type="ECO:0000313" key="3">
    <source>
        <dbReference type="Proteomes" id="UP000198931"/>
    </source>
</evidence>
<sequence>MKHLISTIIVAFATMMVSCNSKNIKMEQNFTTQKVNFKSENQNIVGLLCQNDTKTKKSAVVILGPICSVKEQSPIQYATRLAQNGFIALCFDARSYGESEGMPRQFESLKNKEQDVKSAIDYLISRNDVDAQNIFVLGICNGTNEMMQVSIDDKRVKALALVSGNYLIKENMLHLLGDETIWNKHLQRAKTAKEKFEKTGEVDYIKIIDSIGTDQLLPPLPIYEWYHPWEKKAPYFAYRGGWKNEVTAMSEWETLNFDALSVAKKIKKPTLLIHGEMSDGGYEFAKQIFNAIPTPNKKSVWIDKTVHFQFYDDPRIIGQSVNEISNWFNNNIK</sequence>